<comment type="caution">
    <text evidence="2">The sequence shown here is derived from an EMBL/GenBank/DDBJ whole genome shotgun (WGS) entry which is preliminary data.</text>
</comment>
<reference evidence="3" key="1">
    <citation type="journal article" date="2019" name="Int. J. Syst. Evol. Microbiol.">
        <title>The Global Catalogue of Microorganisms (GCM) 10K type strain sequencing project: providing services to taxonomists for standard genome sequencing and annotation.</title>
        <authorList>
            <consortium name="The Broad Institute Genomics Platform"/>
            <consortium name="The Broad Institute Genome Sequencing Center for Infectious Disease"/>
            <person name="Wu L."/>
            <person name="Ma J."/>
        </authorList>
    </citation>
    <scope>NUCLEOTIDE SEQUENCE [LARGE SCALE GENOMIC DNA]</scope>
    <source>
        <strain evidence="3">CCM 8749</strain>
    </source>
</reference>
<evidence type="ECO:0000256" key="1">
    <source>
        <dbReference type="SAM" id="Phobius"/>
    </source>
</evidence>
<feature type="transmembrane region" description="Helical" evidence="1">
    <location>
        <begin position="37"/>
        <end position="53"/>
    </location>
</feature>
<keyword evidence="1" id="KW-0812">Transmembrane</keyword>
<feature type="transmembrane region" description="Helical" evidence="1">
    <location>
        <begin position="68"/>
        <end position="88"/>
    </location>
</feature>
<dbReference type="RefSeq" id="WP_379896269.1">
    <property type="nucleotide sequence ID" value="NZ_CBCSCT010000006.1"/>
</dbReference>
<evidence type="ECO:0000313" key="3">
    <source>
        <dbReference type="Proteomes" id="UP001596250"/>
    </source>
</evidence>
<protein>
    <submittedName>
        <fullName evidence="2">YuiB family protein</fullName>
    </submittedName>
</protein>
<name>A0ABW1IUZ1_9BACL</name>
<sequence length="99" mass="11416">MTAELLQLPILLVLFFVLLFGIGFILNMLLKTTWLTIYLYIFVMLPLVFYRLYDTDMSFWGNLKSYQIADYLTALGGLAGAYFSGSAIKTLREKGYKMF</sequence>
<keyword evidence="3" id="KW-1185">Reference proteome</keyword>
<gene>
    <name evidence="2" type="ORF">ACFPXP_20440</name>
</gene>
<organism evidence="2 3">
    <name type="scientific">Marinicrinis lubricantis</name>
    <dbReference type="NCBI Taxonomy" id="2086470"/>
    <lineage>
        <taxon>Bacteria</taxon>
        <taxon>Bacillati</taxon>
        <taxon>Bacillota</taxon>
        <taxon>Bacilli</taxon>
        <taxon>Bacillales</taxon>
        <taxon>Paenibacillaceae</taxon>
    </lineage>
</organism>
<dbReference type="EMBL" id="JBHSQV010000184">
    <property type="protein sequence ID" value="MFC5988779.1"/>
    <property type="molecule type" value="Genomic_DNA"/>
</dbReference>
<evidence type="ECO:0000313" key="2">
    <source>
        <dbReference type="EMBL" id="MFC5988779.1"/>
    </source>
</evidence>
<feature type="transmembrane region" description="Helical" evidence="1">
    <location>
        <begin position="6"/>
        <end position="30"/>
    </location>
</feature>
<dbReference type="Proteomes" id="UP001596250">
    <property type="component" value="Unassembled WGS sequence"/>
</dbReference>
<dbReference type="Pfam" id="PF14068">
    <property type="entry name" value="YuiB"/>
    <property type="match status" value="1"/>
</dbReference>
<keyword evidence="1" id="KW-0472">Membrane</keyword>
<proteinExistence type="predicted"/>
<dbReference type="InterPro" id="IPR025917">
    <property type="entry name" value="YuiB"/>
</dbReference>
<keyword evidence="1" id="KW-1133">Transmembrane helix</keyword>
<accession>A0ABW1IUZ1</accession>